<evidence type="ECO:0000256" key="2">
    <source>
        <dbReference type="ARBA" id="ARBA00023150"/>
    </source>
</evidence>
<dbReference type="InterPro" id="IPR016193">
    <property type="entry name" value="Cytidine_deaminase-like"/>
</dbReference>
<dbReference type="GO" id="GO:0097163">
    <property type="term" value="F:sulfur carrier activity"/>
    <property type="evidence" value="ECO:0007669"/>
    <property type="project" value="UniProtKB-UniRule"/>
</dbReference>
<dbReference type="Gene3D" id="3.10.20.10">
    <property type="match status" value="1"/>
</dbReference>
<evidence type="ECO:0000313" key="4">
    <source>
        <dbReference type="EMBL" id="HGF33762.1"/>
    </source>
</evidence>
<dbReference type="Pfam" id="PF02634">
    <property type="entry name" value="FdhD-NarQ"/>
    <property type="match status" value="1"/>
</dbReference>
<dbReference type="SUPFAM" id="SSF53927">
    <property type="entry name" value="Cytidine deaminase-like"/>
    <property type="match status" value="1"/>
</dbReference>
<feature type="active site" description="Cysteine persulfide intermediate" evidence="3">
    <location>
        <position position="116"/>
    </location>
</feature>
<keyword evidence="4" id="KW-0808">Transferase</keyword>
<dbReference type="Gene3D" id="3.40.140.10">
    <property type="entry name" value="Cytidine Deaminase, domain 2"/>
    <property type="match status" value="1"/>
</dbReference>
<comment type="caution">
    <text evidence="4">The sequence shown here is derived from an EMBL/GenBank/DDBJ whole genome shotgun (WGS) entry which is preliminary data.</text>
</comment>
<dbReference type="GO" id="GO:0006777">
    <property type="term" value="P:Mo-molybdopterin cofactor biosynthetic process"/>
    <property type="evidence" value="ECO:0007669"/>
    <property type="project" value="UniProtKB-UniRule"/>
</dbReference>
<keyword evidence="1 3" id="KW-0963">Cytoplasm</keyword>
<dbReference type="InterPro" id="IPR003786">
    <property type="entry name" value="FdhD"/>
</dbReference>
<comment type="similarity">
    <text evidence="3">Belongs to the FdhD family.</text>
</comment>
<dbReference type="PANTHER" id="PTHR30592">
    <property type="entry name" value="FORMATE DEHYDROGENASE"/>
    <property type="match status" value="1"/>
</dbReference>
<comment type="function">
    <text evidence="3">Required for formate dehydrogenase (FDH) activity. Acts as a sulfur carrier protein that transfers sulfur from IscS to the molybdenum cofactor prior to its insertion into FDH.</text>
</comment>
<dbReference type="GO" id="GO:0016783">
    <property type="term" value="F:sulfurtransferase activity"/>
    <property type="evidence" value="ECO:0007669"/>
    <property type="project" value="InterPro"/>
</dbReference>
<dbReference type="EMBL" id="DTMF01000134">
    <property type="protein sequence ID" value="HGF33762.1"/>
    <property type="molecule type" value="Genomic_DNA"/>
</dbReference>
<organism evidence="4">
    <name type="scientific">Desulfobacca acetoxidans</name>
    <dbReference type="NCBI Taxonomy" id="60893"/>
    <lineage>
        <taxon>Bacteria</taxon>
        <taxon>Pseudomonadati</taxon>
        <taxon>Thermodesulfobacteriota</taxon>
        <taxon>Desulfobaccia</taxon>
        <taxon>Desulfobaccales</taxon>
        <taxon>Desulfobaccaceae</taxon>
        <taxon>Desulfobacca</taxon>
    </lineage>
</organism>
<dbReference type="GO" id="GO:0005737">
    <property type="term" value="C:cytoplasm"/>
    <property type="evidence" value="ECO:0007669"/>
    <property type="project" value="UniProtKB-SubCell"/>
</dbReference>
<dbReference type="AlphaFoldDB" id="A0A7C3V2Q7"/>
<dbReference type="NCBIfam" id="TIGR00129">
    <property type="entry name" value="fdhD_narQ"/>
    <property type="match status" value="1"/>
</dbReference>
<sequence>MSTMSETLKQIPIRRYQQGRVQAVADQVVVEEPLEIRLAGEPFQVLMRLPGYEKELALGFLFTEGIVRDLSEVITIHFCGTATEPLLPPNVVDVRLTEAALERRSRRHLEVSYSSCGLCAKEAVDEICRKVTPVASPLTLSPDRLLALMARLSETQAVFQATGGTHAVALASPDGQIFISAEDIGRHNAMDKVIGRALWERRNFAQLTALLSGRISFEMALKAARAGVPILAAVSAPTLMAIELAQELNLTLAGFARRDYLNIYTHPERLGVK</sequence>
<comment type="caution">
    <text evidence="3">Lacks conserved residue(s) required for the propagation of feature annotation.</text>
</comment>
<protein>
    <recommendedName>
        <fullName evidence="3">Sulfur carrier protein FdhD</fullName>
    </recommendedName>
</protein>
<proteinExistence type="inferred from homology"/>
<gene>
    <name evidence="3 4" type="primary">fdhD</name>
    <name evidence="4" type="ORF">ENW96_05140</name>
</gene>
<reference evidence="4" key="1">
    <citation type="journal article" date="2020" name="mSystems">
        <title>Genome- and Community-Level Interaction Insights into Carbon Utilization and Element Cycling Functions of Hydrothermarchaeota in Hydrothermal Sediment.</title>
        <authorList>
            <person name="Zhou Z."/>
            <person name="Liu Y."/>
            <person name="Xu W."/>
            <person name="Pan J."/>
            <person name="Luo Z.H."/>
            <person name="Li M."/>
        </authorList>
    </citation>
    <scope>NUCLEOTIDE SEQUENCE [LARGE SCALE GENOMIC DNA]</scope>
    <source>
        <strain evidence="4">SpSt-897</strain>
    </source>
</reference>
<comment type="subcellular location">
    <subcellularLocation>
        <location evidence="3">Cytoplasm</location>
    </subcellularLocation>
</comment>
<accession>A0A7C3V2Q7</accession>
<dbReference type="HAMAP" id="MF_00187">
    <property type="entry name" value="FdhD"/>
    <property type="match status" value="1"/>
</dbReference>
<keyword evidence="2 3" id="KW-0501">Molybdenum cofactor biosynthesis</keyword>
<dbReference type="PIRSF" id="PIRSF015626">
    <property type="entry name" value="FdhD"/>
    <property type="match status" value="1"/>
</dbReference>
<name>A0A7C3V2Q7_9BACT</name>
<dbReference type="PANTHER" id="PTHR30592:SF1">
    <property type="entry name" value="SULFUR CARRIER PROTEIN FDHD"/>
    <property type="match status" value="1"/>
</dbReference>
<evidence type="ECO:0000256" key="1">
    <source>
        <dbReference type="ARBA" id="ARBA00022490"/>
    </source>
</evidence>
<evidence type="ECO:0000256" key="3">
    <source>
        <dbReference type="HAMAP-Rule" id="MF_00187"/>
    </source>
</evidence>